<accession>A0AAD6H5N5</accession>
<evidence type="ECO:0000313" key="1">
    <source>
        <dbReference type="EMBL" id="KAJ5603984.1"/>
    </source>
</evidence>
<dbReference type="Proteomes" id="UP001213799">
    <property type="component" value="Unassembled WGS sequence"/>
</dbReference>
<dbReference type="RefSeq" id="XP_056753782.1">
    <property type="nucleotide sequence ID" value="XM_056897997.1"/>
</dbReference>
<proteinExistence type="predicted"/>
<dbReference type="AlphaFoldDB" id="A0AAD6H5N5"/>
<evidence type="ECO:0000313" key="2">
    <source>
        <dbReference type="Proteomes" id="UP001213799"/>
    </source>
</evidence>
<organism evidence="1 2">
    <name type="scientific">Penicillium hordei</name>
    <dbReference type="NCBI Taxonomy" id="40994"/>
    <lineage>
        <taxon>Eukaryota</taxon>
        <taxon>Fungi</taxon>
        <taxon>Dikarya</taxon>
        <taxon>Ascomycota</taxon>
        <taxon>Pezizomycotina</taxon>
        <taxon>Eurotiomycetes</taxon>
        <taxon>Eurotiomycetidae</taxon>
        <taxon>Eurotiales</taxon>
        <taxon>Aspergillaceae</taxon>
        <taxon>Penicillium</taxon>
    </lineage>
</organism>
<comment type="caution">
    <text evidence="1">The sequence shown here is derived from an EMBL/GenBank/DDBJ whole genome shotgun (WGS) entry which is preliminary data.</text>
</comment>
<keyword evidence="2" id="KW-1185">Reference proteome</keyword>
<sequence>MATSTGSGNMEHAANEIATYLYGSSATARPGPGSYYNPNALQFNCAFVSIAFILGMTAPQLSKLTDVPEPTNAGMGVTAIKRLLEALHEKGLIWGCAVSKLHQPYVYHSYAQGPRAGEDHYPQSCSDGLYSSLNNYYYTHAPSGFSPSIYHLVLYERPDSNRTHHCIVSDEYKLTDYQHVVGEHKQGRGTDVTWELEHTPQFHRTFRFLTKTGPRSR</sequence>
<name>A0AAD6H5N5_9EURO</name>
<protein>
    <submittedName>
        <fullName evidence="1">Uncharacterized protein</fullName>
    </submittedName>
</protein>
<gene>
    <name evidence="1" type="ORF">N7537_006940</name>
</gene>
<reference evidence="1" key="2">
    <citation type="submission" date="2023-01" db="EMBL/GenBank/DDBJ databases">
        <authorList>
            <person name="Petersen C."/>
        </authorList>
    </citation>
    <scope>NUCLEOTIDE SEQUENCE</scope>
    <source>
        <strain evidence="1">IBT 12815</strain>
    </source>
</reference>
<dbReference type="GeneID" id="81588239"/>
<dbReference type="EMBL" id="JAQJAE010000003">
    <property type="protein sequence ID" value="KAJ5603984.1"/>
    <property type="molecule type" value="Genomic_DNA"/>
</dbReference>
<reference evidence="1" key="1">
    <citation type="journal article" date="2023" name="IMA Fungus">
        <title>Comparative genomic study of the Penicillium genus elucidates a diverse pangenome and 15 lateral gene transfer events.</title>
        <authorList>
            <person name="Petersen C."/>
            <person name="Sorensen T."/>
            <person name="Nielsen M.R."/>
            <person name="Sondergaard T.E."/>
            <person name="Sorensen J.L."/>
            <person name="Fitzpatrick D.A."/>
            <person name="Frisvad J.C."/>
            <person name="Nielsen K.L."/>
        </authorList>
    </citation>
    <scope>NUCLEOTIDE SEQUENCE</scope>
    <source>
        <strain evidence="1">IBT 12815</strain>
    </source>
</reference>